<dbReference type="Pfam" id="PF03725">
    <property type="entry name" value="RNase_PH_C"/>
    <property type="match status" value="2"/>
</dbReference>
<dbReference type="CDD" id="cd04472">
    <property type="entry name" value="S1_PNPase"/>
    <property type="match status" value="1"/>
</dbReference>
<dbReference type="InterPro" id="IPR036345">
    <property type="entry name" value="ExoRNase_PH_dom2_sf"/>
</dbReference>
<dbReference type="InterPro" id="IPR015848">
    <property type="entry name" value="PNPase_PH_RNA-bd_bac/org-type"/>
</dbReference>
<dbReference type="PIRSF" id="PIRSF005499">
    <property type="entry name" value="PNPase"/>
    <property type="match status" value="1"/>
</dbReference>
<dbReference type="PROSITE" id="PS50126">
    <property type="entry name" value="S1"/>
    <property type="match status" value="1"/>
</dbReference>
<dbReference type="EMBL" id="JAHBCL010000029">
    <property type="protein sequence ID" value="MBS7528002.1"/>
    <property type="molecule type" value="Genomic_DNA"/>
</dbReference>
<sequence>MINEVKTFETQIAGRPFKVEIGKIGNLANGSALISYGETMVLITAVASKKPRKGVDFFPLSVEFEEKLYSVGKIPGGFIKREGRPSERAVLTARLIDRPIRPLFPSGMKNDVQVTATVMSVDQNCTPDTVAMNGASIALGISDIPFNGPAAAVVVGYVDGELVINPTVEQAEKSTLHLVVSGTKEAVVMVEAGANILPESVMLEAIMFGHAEIQRICQFIEDIIAEVGKAKFDVILPEKDDAYEQEILAFLADKMNEVVRIPGKHERNDALDELQSALIEHFSETHPDDDDFLKDQFKAIEKDIVRKMIINEGVRPDGRGIKDIRPVSCEIGLLPRTHGSGLFTRGLTQALTITTLGALGESQRIDGLGLEDTKRYMHHYNFPPFSVGEVGINRTNRRAIGHGALGERALLPVIPSEADFPYTIRLVSEVVTCNGSSSQASICGSTLSLLDAGVPIKDSVAGIAMGLIQENNEIAILSDIQGMEDALGDMDFKVAGTKDGITALQMDIKVDGLDKALLERALEQARVGRLFILGKMAEVIDAPKPDLSQYAPRVFKISINPDKIRDVIGPGGKVITKITSEFNVKIDIEDDGTVLITANDGIGGQKALEEIEAITQDAKVGQVYTGKVSRLMKFGAFVDLGHGKEGLVHISQIDTKRIAKVEDVLNIGDEVTVKIIEIDDQGRINLSRKALLENNKDA</sequence>
<feature type="binding site" evidence="8">
    <location>
        <position position="491"/>
    </location>
    <ligand>
        <name>Mg(2+)</name>
        <dbReference type="ChEBI" id="CHEBI:18420"/>
    </ligand>
</feature>
<proteinExistence type="inferred from homology"/>
<dbReference type="CDD" id="cd11364">
    <property type="entry name" value="RNase_PH_PNPase_2"/>
    <property type="match status" value="1"/>
</dbReference>
<dbReference type="SUPFAM" id="SSF50249">
    <property type="entry name" value="Nucleic acid-binding proteins"/>
    <property type="match status" value="1"/>
</dbReference>
<gene>
    <name evidence="8" type="primary">pnp</name>
    <name evidence="10" type="ORF">KHM83_15055</name>
</gene>
<dbReference type="Pfam" id="PF00013">
    <property type="entry name" value="KH_1"/>
    <property type="match status" value="1"/>
</dbReference>
<dbReference type="InterPro" id="IPR027408">
    <property type="entry name" value="PNPase/RNase_PH_dom_sf"/>
</dbReference>
<protein>
    <recommendedName>
        <fullName evidence="8">Polyribonucleotide nucleotidyltransferase</fullName>
        <ecNumber evidence="8">2.7.7.8</ecNumber>
    </recommendedName>
    <alternativeName>
        <fullName evidence="8">Polynucleotide phosphorylase</fullName>
        <shortName evidence="8">PNPase</shortName>
    </alternativeName>
</protein>
<dbReference type="InterPro" id="IPR036612">
    <property type="entry name" value="KH_dom_type_1_sf"/>
</dbReference>
<comment type="similarity">
    <text evidence="1 8">Belongs to the polyribonucleotide nucleotidyltransferase family.</text>
</comment>
<accession>A0ABS5PV74</accession>
<dbReference type="PROSITE" id="PS50084">
    <property type="entry name" value="KH_TYPE_1"/>
    <property type="match status" value="1"/>
</dbReference>
<dbReference type="InterPro" id="IPR003029">
    <property type="entry name" value="S1_domain"/>
</dbReference>
<reference evidence="10 11" key="1">
    <citation type="submission" date="2021-05" db="EMBL/GenBank/DDBJ databases">
        <title>Fusibacter ferrireducens sp. nov., an anaerobic, sulfur- and Fe-reducing bacterium isolated from the mangrove sediment.</title>
        <authorList>
            <person name="Qiu D."/>
        </authorList>
    </citation>
    <scope>NUCLEOTIDE SEQUENCE [LARGE SCALE GENOMIC DNA]</scope>
    <source>
        <strain evidence="10 11">DSM 12116</strain>
    </source>
</reference>
<evidence type="ECO:0000256" key="3">
    <source>
        <dbReference type="ARBA" id="ARBA00022679"/>
    </source>
</evidence>
<keyword evidence="4 8" id="KW-0548">Nucleotidyltransferase</keyword>
<evidence type="ECO:0000256" key="4">
    <source>
        <dbReference type="ARBA" id="ARBA00022695"/>
    </source>
</evidence>
<keyword evidence="7 8" id="KW-0694">RNA-binding</keyword>
<dbReference type="InterPro" id="IPR015847">
    <property type="entry name" value="ExoRNase_PH_dom2"/>
</dbReference>
<evidence type="ECO:0000256" key="5">
    <source>
        <dbReference type="ARBA" id="ARBA00022723"/>
    </source>
</evidence>
<dbReference type="SMART" id="SM00322">
    <property type="entry name" value="KH"/>
    <property type="match status" value="1"/>
</dbReference>
<feature type="binding site" evidence="8">
    <location>
        <position position="485"/>
    </location>
    <ligand>
        <name>Mg(2+)</name>
        <dbReference type="ChEBI" id="CHEBI:18420"/>
    </ligand>
</feature>
<keyword evidence="5 8" id="KW-0479">Metal-binding</keyword>
<dbReference type="Pfam" id="PF00575">
    <property type="entry name" value="S1"/>
    <property type="match status" value="1"/>
</dbReference>
<dbReference type="HAMAP" id="MF_01595">
    <property type="entry name" value="PNPase"/>
    <property type="match status" value="1"/>
</dbReference>
<keyword evidence="2 8" id="KW-0963">Cytoplasm</keyword>
<dbReference type="CDD" id="cd11363">
    <property type="entry name" value="RNase_PH_PNPase_1"/>
    <property type="match status" value="1"/>
</dbReference>
<dbReference type="InterPro" id="IPR020568">
    <property type="entry name" value="Ribosomal_Su5_D2-typ_SF"/>
</dbReference>
<dbReference type="RefSeq" id="WP_213237860.1">
    <property type="nucleotide sequence ID" value="NZ_JAHBCL010000029.1"/>
</dbReference>
<comment type="cofactor">
    <cofactor evidence="8">
        <name>Mg(2+)</name>
        <dbReference type="ChEBI" id="CHEBI:18420"/>
    </cofactor>
</comment>
<dbReference type="InterPro" id="IPR001247">
    <property type="entry name" value="ExoRNase_PH_dom1"/>
</dbReference>
<keyword evidence="3 8" id="KW-0808">Transferase</keyword>
<dbReference type="SUPFAM" id="SSF55666">
    <property type="entry name" value="Ribonuclease PH domain 2-like"/>
    <property type="match status" value="2"/>
</dbReference>
<organism evidence="10 11">
    <name type="scientific">Fusibacter paucivorans</name>
    <dbReference type="NCBI Taxonomy" id="76009"/>
    <lineage>
        <taxon>Bacteria</taxon>
        <taxon>Bacillati</taxon>
        <taxon>Bacillota</taxon>
        <taxon>Clostridia</taxon>
        <taxon>Eubacteriales</taxon>
        <taxon>Eubacteriales Family XII. Incertae Sedis</taxon>
        <taxon>Fusibacter</taxon>
    </lineage>
</organism>
<dbReference type="PANTHER" id="PTHR11252">
    <property type="entry name" value="POLYRIBONUCLEOTIDE NUCLEOTIDYLTRANSFERASE"/>
    <property type="match status" value="1"/>
</dbReference>
<name>A0ABS5PV74_9FIRM</name>
<evidence type="ECO:0000259" key="9">
    <source>
        <dbReference type="PROSITE" id="PS50126"/>
    </source>
</evidence>
<comment type="caution">
    <text evidence="10">The sequence shown here is derived from an EMBL/GenBank/DDBJ whole genome shotgun (WGS) entry which is preliminary data.</text>
</comment>
<dbReference type="CDD" id="cd02393">
    <property type="entry name" value="KH-I_PNPase"/>
    <property type="match status" value="1"/>
</dbReference>
<keyword evidence="11" id="KW-1185">Reference proteome</keyword>
<dbReference type="Pfam" id="PF03726">
    <property type="entry name" value="PNPase"/>
    <property type="match status" value="1"/>
</dbReference>
<feature type="domain" description="S1 motif" evidence="9">
    <location>
        <begin position="621"/>
        <end position="689"/>
    </location>
</feature>
<dbReference type="Pfam" id="PF01138">
    <property type="entry name" value="RNase_PH"/>
    <property type="match status" value="2"/>
</dbReference>
<dbReference type="GO" id="GO:0004654">
    <property type="term" value="F:polyribonucleotide nucleotidyltransferase activity"/>
    <property type="evidence" value="ECO:0007669"/>
    <property type="project" value="UniProtKB-EC"/>
</dbReference>
<evidence type="ECO:0000256" key="7">
    <source>
        <dbReference type="ARBA" id="ARBA00022884"/>
    </source>
</evidence>
<dbReference type="EC" id="2.7.7.8" evidence="8"/>
<dbReference type="Gene3D" id="3.30.230.70">
    <property type="entry name" value="GHMP Kinase, N-terminal domain"/>
    <property type="match status" value="2"/>
</dbReference>
<evidence type="ECO:0000313" key="11">
    <source>
        <dbReference type="Proteomes" id="UP000746471"/>
    </source>
</evidence>
<evidence type="ECO:0000256" key="1">
    <source>
        <dbReference type="ARBA" id="ARBA00007404"/>
    </source>
</evidence>
<dbReference type="InterPro" id="IPR004087">
    <property type="entry name" value="KH_dom"/>
</dbReference>
<keyword evidence="6 8" id="KW-0460">Magnesium</keyword>
<dbReference type="SMART" id="SM00316">
    <property type="entry name" value="S1"/>
    <property type="match status" value="1"/>
</dbReference>
<evidence type="ECO:0000256" key="6">
    <source>
        <dbReference type="ARBA" id="ARBA00022842"/>
    </source>
</evidence>
<evidence type="ECO:0000313" key="10">
    <source>
        <dbReference type="EMBL" id="MBS7528002.1"/>
    </source>
</evidence>
<dbReference type="Gene3D" id="3.30.1370.10">
    <property type="entry name" value="K Homology domain, type 1"/>
    <property type="match status" value="1"/>
</dbReference>
<dbReference type="Gene3D" id="2.40.50.140">
    <property type="entry name" value="Nucleic acid-binding proteins"/>
    <property type="match status" value="1"/>
</dbReference>
<dbReference type="InterPro" id="IPR012162">
    <property type="entry name" value="PNPase"/>
</dbReference>
<dbReference type="SUPFAM" id="SSF54211">
    <property type="entry name" value="Ribosomal protein S5 domain 2-like"/>
    <property type="match status" value="2"/>
</dbReference>
<evidence type="ECO:0000256" key="8">
    <source>
        <dbReference type="HAMAP-Rule" id="MF_01595"/>
    </source>
</evidence>
<dbReference type="InterPro" id="IPR004088">
    <property type="entry name" value="KH_dom_type_1"/>
</dbReference>
<dbReference type="NCBIfam" id="TIGR03591">
    <property type="entry name" value="polynuc_phos"/>
    <property type="match status" value="1"/>
</dbReference>
<comment type="subcellular location">
    <subcellularLocation>
        <location evidence="8">Cytoplasm</location>
    </subcellularLocation>
</comment>
<dbReference type="SUPFAM" id="SSF54791">
    <property type="entry name" value="Eukaryotic type KH-domain (KH-domain type I)"/>
    <property type="match status" value="1"/>
</dbReference>
<dbReference type="InterPro" id="IPR012340">
    <property type="entry name" value="NA-bd_OB-fold"/>
</dbReference>
<comment type="catalytic activity">
    <reaction evidence="8">
        <text>RNA(n+1) + phosphate = RNA(n) + a ribonucleoside 5'-diphosphate</text>
        <dbReference type="Rhea" id="RHEA:22096"/>
        <dbReference type="Rhea" id="RHEA-COMP:14527"/>
        <dbReference type="Rhea" id="RHEA-COMP:17342"/>
        <dbReference type="ChEBI" id="CHEBI:43474"/>
        <dbReference type="ChEBI" id="CHEBI:57930"/>
        <dbReference type="ChEBI" id="CHEBI:140395"/>
        <dbReference type="EC" id="2.7.7.8"/>
    </reaction>
</comment>
<dbReference type="Proteomes" id="UP000746471">
    <property type="component" value="Unassembled WGS sequence"/>
</dbReference>
<dbReference type="NCBIfam" id="NF008805">
    <property type="entry name" value="PRK11824.1"/>
    <property type="match status" value="1"/>
</dbReference>
<comment type="function">
    <text evidence="8">Involved in mRNA degradation. Catalyzes the phosphorolysis of single-stranded polyribonucleotides processively in the 3'- to 5'-direction.</text>
</comment>
<evidence type="ECO:0000256" key="2">
    <source>
        <dbReference type="ARBA" id="ARBA00022490"/>
    </source>
</evidence>
<dbReference type="PANTHER" id="PTHR11252:SF0">
    <property type="entry name" value="POLYRIBONUCLEOTIDE NUCLEOTIDYLTRANSFERASE 1, MITOCHONDRIAL"/>
    <property type="match status" value="1"/>
</dbReference>